<reference evidence="2 3" key="1">
    <citation type="submission" date="2019-12" db="EMBL/GenBank/DDBJ databases">
        <title>Complete genome sequence of Algicella marina strain 9Alg 56(T) isolated from the red alga Tichocarpus crinitus.</title>
        <authorList>
            <person name="Kim S.-G."/>
            <person name="Nedashkovskaya O.I."/>
        </authorList>
    </citation>
    <scope>NUCLEOTIDE SEQUENCE [LARGE SCALE GENOMIC DNA]</scope>
    <source>
        <strain evidence="2 3">9Alg 56</strain>
    </source>
</reference>
<evidence type="ECO:0000313" key="3">
    <source>
        <dbReference type="Proteomes" id="UP000464495"/>
    </source>
</evidence>
<feature type="domain" description="Hedgehog/Intein (Hint)" evidence="1">
    <location>
        <begin position="112"/>
        <end position="251"/>
    </location>
</feature>
<dbReference type="Pfam" id="PF13403">
    <property type="entry name" value="Hint_2"/>
    <property type="match status" value="1"/>
</dbReference>
<dbReference type="RefSeq" id="WP_161860497.1">
    <property type="nucleotide sequence ID" value="NZ_CP046620.1"/>
</dbReference>
<keyword evidence="3" id="KW-1185">Reference proteome</keyword>
<dbReference type="AlphaFoldDB" id="A0A6P1SVY7"/>
<gene>
    <name evidence="2" type="ORF">GO499_01390</name>
</gene>
<organism evidence="2 3">
    <name type="scientific">Algicella marina</name>
    <dbReference type="NCBI Taxonomy" id="2683284"/>
    <lineage>
        <taxon>Bacteria</taxon>
        <taxon>Pseudomonadati</taxon>
        <taxon>Pseudomonadota</taxon>
        <taxon>Alphaproteobacteria</taxon>
        <taxon>Rhodobacterales</taxon>
        <taxon>Paracoccaceae</taxon>
        <taxon>Algicella</taxon>
    </lineage>
</organism>
<dbReference type="Proteomes" id="UP000464495">
    <property type="component" value="Chromosome"/>
</dbReference>
<accession>A0A6P1SVY7</accession>
<sequence>MPVLSFYVLSQNGKSDNGTFDSFGGAPISVDTIDDFVNQADFAGSALEGATVGGLATVNLNGTDYTLVEVSLGGETYYAETSGFNLESLGTVQNVISTLEAADFDEGEGVLVCFVRGAMIETADGPRAVETLQAGDMVLTADNGYQPVRWAGSTRVSARGRFAPVRVKAGALGDGPSTDLLVSRKHRMLVKGWRAELLFGASEVLVTAESLINDGTIRRDASSARVEYFHVLFDRHELIWANGCLSESFNPSEAALSDMEAATRDEVLALFPALAGDTDAMAENVRMVPGRAESALLAPAH</sequence>
<protein>
    <submittedName>
        <fullName evidence="2">Type I secretion protein</fullName>
    </submittedName>
</protein>
<dbReference type="SUPFAM" id="SSF51294">
    <property type="entry name" value="Hedgehog/intein (Hint) domain"/>
    <property type="match status" value="1"/>
</dbReference>
<dbReference type="InterPro" id="IPR028992">
    <property type="entry name" value="Hedgehog/Intein_dom"/>
</dbReference>
<dbReference type="EMBL" id="CP046620">
    <property type="protein sequence ID" value="QHQ33927.1"/>
    <property type="molecule type" value="Genomic_DNA"/>
</dbReference>
<dbReference type="InterPro" id="IPR036844">
    <property type="entry name" value="Hint_dom_sf"/>
</dbReference>
<proteinExistence type="predicted"/>
<name>A0A6P1SVY7_9RHOB</name>
<dbReference type="Gene3D" id="2.170.16.10">
    <property type="entry name" value="Hedgehog/Intein (Hint) domain"/>
    <property type="match status" value="1"/>
</dbReference>
<evidence type="ECO:0000313" key="2">
    <source>
        <dbReference type="EMBL" id="QHQ33927.1"/>
    </source>
</evidence>
<evidence type="ECO:0000259" key="1">
    <source>
        <dbReference type="Pfam" id="PF13403"/>
    </source>
</evidence>
<dbReference type="KEGG" id="amaq:GO499_01390"/>